<name>A0A1B2EET5_9HYPH</name>
<dbReference type="InterPro" id="IPR010985">
    <property type="entry name" value="Ribbon_hlx_hlx"/>
</dbReference>
<dbReference type="SUPFAM" id="SSF47598">
    <property type="entry name" value="Ribbon-helix-helix"/>
    <property type="match status" value="1"/>
</dbReference>
<proteinExistence type="predicted"/>
<feature type="compositionally biased region" description="Basic and acidic residues" evidence="2">
    <location>
        <begin position="7"/>
        <end position="17"/>
    </location>
</feature>
<dbReference type="GO" id="GO:0006355">
    <property type="term" value="P:regulation of DNA-templated transcription"/>
    <property type="evidence" value="ECO:0007669"/>
    <property type="project" value="InterPro"/>
</dbReference>
<dbReference type="GO" id="GO:0005737">
    <property type="term" value="C:cytoplasm"/>
    <property type="evidence" value="ECO:0007669"/>
    <property type="project" value="UniProtKB-SubCell"/>
</dbReference>
<protein>
    <submittedName>
        <fullName evidence="3">Uncharacterized protein</fullName>
    </submittedName>
</protein>
<reference evidence="3" key="1">
    <citation type="submission" date="2016-07" db="EMBL/GenBank/DDBJ databases">
        <title>Microvirga ossetica sp. nov. a new species of rhizobia isolated from root nodules of the legume species Vicia alpestris Steven originated from North Ossetia region in the Caucasus.</title>
        <authorList>
            <person name="Safronova V.I."/>
            <person name="Kuznetsova I.G."/>
            <person name="Sazanova A.L."/>
            <person name="Belimov A."/>
            <person name="Andronov E."/>
            <person name="Osledkin Y.S."/>
            <person name="Onishchuk O.P."/>
            <person name="Kurchak O.N."/>
            <person name="Shaposhnikov A.I."/>
            <person name="Willems A."/>
            <person name="Tikhonovich I.A."/>
        </authorList>
    </citation>
    <scope>NUCLEOTIDE SEQUENCE [LARGE SCALE GENOMIC DNA]</scope>
    <source>
        <strain evidence="3">V5/3M</strain>
    </source>
</reference>
<dbReference type="InterPro" id="IPR013321">
    <property type="entry name" value="Arc_rbn_hlx_hlx"/>
</dbReference>
<evidence type="ECO:0000256" key="2">
    <source>
        <dbReference type="SAM" id="MobiDB-lite"/>
    </source>
</evidence>
<dbReference type="EMBL" id="CP016616">
    <property type="protein sequence ID" value="ANY78468.1"/>
    <property type="molecule type" value="Genomic_DNA"/>
</dbReference>
<gene>
    <name evidence="3" type="ORF">BB934_09685</name>
</gene>
<dbReference type="Gene3D" id="1.10.1220.10">
    <property type="entry name" value="Met repressor-like"/>
    <property type="match status" value="1"/>
</dbReference>
<accession>A0A1B2EET5</accession>
<keyword evidence="1" id="KW-0175">Coiled coil</keyword>
<feature type="coiled-coil region" evidence="1">
    <location>
        <begin position="45"/>
        <end position="72"/>
    </location>
</feature>
<dbReference type="KEGG" id="moc:BB934_09685"/>
<evidence type="ECO:0000256" key="1">
    <source>
        <dbReference type="SAM" id="Coils"/>
    </source>
</evidence>
<dbReference type="GO" id="GO:0003677">
    <property type="term" value="F:DNA binding"/>
    <property type="evidence" value="ECO:0007669"/>
    <property type="project" value="UniProtKB-KW"/>
</dbReference>
<sequence>MSFRATTDLREKLERAASESGRSLTQELELRLERSFDHDQMVSSVMETIEENSQLQVQIMELQAELEKLKSAGPDASDLAVIVEQAVAKAFQMACSVQPAKDFMHEVQQYQSAPKSAKARVSAKSKA</sequence>
<organism evidence="3">
    <name type="scientific">Microvirga ossetica</name>
    <dbReference type="NCBI Taxonomy" id="1882682"/>
    <lineage>
        <taxon>Bacteria</taxon>
        <taxon>Pseudomonadati</taxon>
        <taxon>Pseudomonadota</taxon>
        <taxon>Alphaproteobacteria</taxon>
        <taxon>Hyphomicrobiales</taxon>
        <taxon>Methylobacteriaceae</taxon>
        <taxon>Microvirga</taxon>
    </lineage>
</organism>
<feature type="region of interest" description="Disordered" evidence="2">
    <location>
        <begin position="1"/>
        <end position="24"/>
    </location>
</feature>
<dbReference type="AlphaFoldDB" id="A0A1B2EET5"/>
<evidence type="ECO:0000313" key="3">
    <source>
        <dbReference type="EMBL" id="ANY78468.1"/>
    </source>
</evidence>